<dbReference type="GO" id="GO:0003700">
    <property type="term" value="F:DNA-binding transcription factor activity"/>
    <property type="evidence" value="ECO:0007669"/>
    <property type="project" value="InterPro"/>
</dbReference>
<dbReference type="EMBL" id="CAEZVJ010000042">
    <property type="protein sequence ID" value="CAB4626659.1"/>
    <property type="molecule type" value="Genomic_DNA"/>
</dbReference>
<dbReference type="AlphaFoldDB" id="A0A6J6IR38"/>
<evidence type="ECO:0000256" key="3">
    <source>
        <dbReference type="ARBA" id="ARBA00023163"/>
    </source>
</evidence>
<dbReference type="PROSITE" id="PS50949">
    <property type="entry name" value="HTH_GNTR"/>
    <property type="match status" value="1"/>
</dbReference>
<dbReference type="Gene3D" id="1.20.120.530">
    <property type="entry name" value="GntR ligand-binding domain-like"/>
    <property type="match status" value="1"/>
</dbReference>
<dbReference type="PANTHER" id="PTHR43537">
    <property type="entry name" value="TRANSCRIPTIONAL REGULATOR, GNTR FAMILY"/>
    <property type="match status" value="1"/>
</dbReference>
<dbReference type="InterPro" id="IPR011711">
    <property type="entry name" value="GntR_C"/>
</dbReference>
<gene>
    <name evidence="5" type="ORF">UFOPK1961_00501</name>
    <name evidence="6" type="ORF">UFOPK3364_00831</name>
</gene>
<evidence type="ECO:0000313" key="5">
    <source>
        <dbReference type="EMBL" id="CAB4626659.1"/>
    </source>
</evidence>
<dbReference type="Pfam" id="PF07729">
    <property type="entry name" value="FCD"/>
    <property type="match status" value="1"/>
</dbReference>
<dbReference type="Gene3D" id="1.10.10.10">
    <property type="entry name" value="Winged helix-like DNA-binding domain superfamily/Winged helix DNA-binding domain"/>
    <property type="match status" value="1"/>
</dbReference>
<protein>
    <submittedName>
        <fullName evidence="5">Unannotated protein</fullName>
    </submittedName>
</protein>
<organism evidence="5">
    <name type="scientific">freshwater metagenome</name>
    <dbReference type="NCBI Taxonomy" id="449393"/>
    <lineage>
        <taxon>unclassified sequences</taxon>
        <taxon>metagenomes</taxon>
        <taxon>ecological metagenomes</taxon>
    </lineage>
</organism>
<dbReference type="InterPro" id="IPR036390">
    <property type="entry name" value="WH_DNA-bd_sf"/>
</dbReference>
<dbReference type="Pfam" id="PF00392">
    <property type="entry name" value="GntR"/>
    <property type="match status" value="1"/>
</dbReference>
<reference evidence="5" key="1">
    <citation type="submission" date="2020-05" db="EMBL/GenBank/DDBJ databases">
        <authorList>
            <person name="Chiriac C."/>
            <person name="Salcher M."/>
            <person name="Ghai R."/>
            <person name="Kavagutti S V."/>
        </authorList>
    </citation>
    <scope>NUCLEOTIDE SEQUENCE</scope>
</reference>
<dbReference type="SUPFAM" id="SSF46785">
    <property type="entry name" value="Winged helix' DNA-binding domain"/>
    <property type="match status" value="1"/>
</dbReference>
<dbReference type="SMART" id="SM00895">
    <property type="entry name" value="FCD"/>
    <property type="match status" value="1"/>
</dbReference>
<dbReference type="PANTHER" id="PTHR43537:SF5">
    <property type="entry name" value="UXU OPERON TRANSCRIPTIONAL REGULATOR"/>
    <property type="match status" value="1"/>
</dbReference>
<keyword evidence="1" id="KW-0805">Transcription regulation</keyword>
<evidence type="ECO:0000313" key="6">
    <source>
        <dbReference type="EMBL" id="CAB4872582.1"/>
    </source>
</evidence>
<name>A0A6J6IR38_9ZZZZ</name>
<dbReference type="InterPro" id="IPR036388">
    <property type="entry name" value="WH-like_DNA-bd_sf"/>
</dbReference>
<evidence type="ECO:0000256" key="2">
    <source>
        <dbReference type="ARBA" id="ARBA00023125"/>
    </source>
</evidence>
<dbReference type="PRINTS" id="PR00035">
    <property type="entry name" value="HTHGNTR"/>
</dbReference>
<dbReference type="InterPro" id="IPR000524">
    <property type="entry name" value="Tscrpt_reg_HTH_GntR"/>
</dbReference>
<dbReference type="SMART" id="SM00345">
    <property type="entry name" value="HTH_GNTR"/>
    <property type="match status" value="1"/>
</dbReference>
<evidence type="ECO:0000256" key="1">
    <source>
        <dbReference type="ARBA" id="ARBA00023015"/>
    </source>
</evidence>
<evidence type="ECO:0000259" key="4">
    <source>
        <dbReference type="PROSITE" id="PS50949"/>
    </source>
</evidence>
<sequence length="257" mass="28736">MKRGSVGDLSGVHSQVFRPLPDVLRAEAIVARLSTAISLGLLRRGEQLPVENQLTTMFGVATATVRDALQELRDQGIIETRRGRSGGTFIVGYPRTNGEALRQRLLRLSMAELRDMEDEHLATALAAAQLVIERAFPHDIDRLERIARTMGEATTTESCLRADSRFQAELAVLSQSERLLATQMRLLTESIEIVWTVLTVESDKQWTMNDHLVIVTALREGNLAAAQRAIREHISRDFYRLVAARLDTLYPIGPTHE</sequence>
<feature type="domain" description="HTH gntR-type" evidence="4">
    <location>
        <begin position="23"/>
        <end position="93"/>
    </location>
</feature>
<dbReference type="GO" id="GO:0003677">
    <property type="term" value="F:DNA binding"/>
    <property type="evidence" value="ECO:0007669"/>
    <property type="project" value="UniProtKB-KW"/>
</dbReference>
<accession>A0A6J6IR38</accession>
<keyword evidence="2" id="KW-0238">DNA-binding</keyword>
<proteinExistence type="predicted"/>
<dbReference type="InterPro" id="IPR008920">
    <property type="entry name" value="TF_FadR/GntR_C"/>
</dbReference>
<keyword evidence="3" id="KW-0804">Transcription</keyword>
<dbReference type="CDD" id="cd07377">
    <property type="entry name" value="WHTH_GntR"/>
    <property type="match status" value="1"/>
</dbReference>
<dbReference type="SUPFAM" id="SSF48008">
    <property type="entry name" value="GntR ligand-binding domain-like"/>
    <property type="match status" value="1"/>
</dbReference>
<dbReference type="EMBL" id="CAFBLO010000084">
    <property type="protein sequence ID" value="CAB4872582.1"/>
    <property type="molecule type" value="Genomic_DNA"/>
</dbReference>